<protein>
    <submittedName>
        <fullName evidence="2">Flagellar sheath protein A</fullName>
    </submittedName>
</protein>
<organism evidence="2">
    <name type="scientific">Vibrio chaetopteri</name>
    <dbReference type="NCBI Taxonomy" id="3016528"/>
    <lineage>
        <taxon>Bacteria</taxon>
        <taxon>Pseudomonadati</taxon>
        <taxon>Pseudomonadota</taxon>
        <taxon>Gammaproteobacteria</taxon>
        <taxon>Vibrionales</taxon>
        <taxon>Vibrionaceae</taxon>
        <taxon>Vibrio</taxon>
    </lineage>
</organism>
<proteinExistence type="predicted"/>
<keyword evidence="2" id="KW-0966">Cell projection</keyword>
<keyword evidence="2" id="KW-0969">Cilium</keyword>
<evidence type="ECO:0000256" key="1">
    <source>
        <dbReference type="SAM" id="SignalP"/>
    </source>
</evidence>
<reference evidence="2" key="1">
    <citation type="submission" date="2023-01" db="EMBL/GenBank/DDBJ databases">
        <title>Vibrio sp. CB1-14 genome sequencing.</title>
        <authorList>
            <person name="Otstavnykh N."/>
            <person name="Isaeva M."/>
            <person name="Meleshko D."/>
        </authorList>
    </citation>
    <scope>NUCLEOTIDE SEQUENCE</scope>
    <source>
        <strain evidence="2">CB1-14</strain>
    </source>
</reference>
<name>A0AAU8BFK2_9VIBR</name>
<dbReference type="RefSeq" id="WP_353496567.1">
    <property type="nucleotide sequence ID" value="NZ_CP115920.1"/>
</dbReference>
<dbReference type="AlphaFoldDB" id="A0AAU8BFK2"/>
<dbReference type="PROSITE" id="PS51257">
    <property type="entry name" value="PROKAR_LIPOPROTEIN"/>
    <property type="match status" value="1"/>
</dbReference>
<feature type="signal peptide" evidence="1">
    <location>
        <begin position="1"/>
        <end position="19"/>
    </location>
</feature>
<keyword evidence="1" id="KW-0732">Signal</keyword>
<accession>A0AAU8BFK2</accession>
<dbReference type="KEGG" id="vck:PG915_10960"/>
<keyword evidence="2" id="KW-0282">Flagellum</keyword>
<sequence>MKKAIMLPLVAAISGVMVGCGGGGGGGSSTPPGPSYTYYTFSFYKSAEVVYNPSSSCTVYDLREDNGENKALNYYAIGSSLDAFLKAVYSDAEGNQIGSEVSATNGKLKVALESIPDDGYVTLQEQYGNQVFAQSFSKEVLSSDSSMRSTYLSVRNPASQGSCLTGGNDTPTTVTNLAYTNDEAATGNPNIQLYFDSQLETITSTNNTLDSIEGVRNESTMISQYRTTDRSQLFQYGFDGWNGNSMKFTGNLGTVDTSKSQIVSTTPVIDLNAIYNNFMYELAELPVSGNQAVYYHPDERLGETWAYSMSGSIAAAGWEASYQDVISTTWSISIDDEGLFMSNNANDAKPTVSNETVDVRTSIAVDTEKGLQRIAYEQGQGGYLVKHAVYTHVSPTVKIPQLDLSEFSSSVADSLRITSSSKISQSYLFTENDKDMALSDFMTAFRHGGDGNVDNDNMSIVKSLQDMRYTLNNIAQTRSYYLHRYDN</sequence>
<dbReference type="EMBL" id="CP115920">
    <property type="protein sequence ID" value="XCD15112.1"/>
    <property type="molecule type" value="Genomic_DNA"/>
</dbReference>
<evidence type="ECO:0000313" key="2">
    <source>
        <dbReference type="EMBL" id="XCD15112.1"/>
    </source>
</evidence>
<gene>
    <name evidence="2" type="ORF">PG915_10960</name>
</gene>
<feature type="chain" id="PRO_5043806648" evidence="1">
    <location>
        <begin position="20"/>
        <end position="487"/>
    </location>
</feature>